<dbReference type="RefSeq" id="WP_156900817.1">
    <property type="nucleotide sequence ID" value="NZ_CP091521.1"/>
</dbReference>
<feature type="transmembrane region" description="Helical" evidence="1">
    <location>
        <begin position="25"/>
        <end position="50"/>
    </location>
</feature>
<keyword evidence="1" id="KW-0812">Transmembrane</keyword>
<keyword evidence="1" id="KW-1133">Transmembrane helix</keyword>
<accession>A0A8T9MUN2</accession>
<proteinExistence type="predicted"/>
<sequence>MKTKALYWWNYLLGWRFLPRRLQDWLFGTGTRAVELISGLGLLGFALAFANHAALLTRYPIYHKFATAPPALTVSVLAAVGLAQLLLMVWHSPRANILSGFVLLVGGVLWFLIFAAFSANYPPFNPSMALPFILAAVCSLAGKNLIDYSRLQIRTQERYGKDGSP</sequence>
<evidence type="ECO:0000313" key="3">
    <source>
        <dbReference type="Proteomes" id="UP000831534"/>
    </source>
</evidence>
<protein>
    <submittedName>
        <fullName evidence="2">Uncharacterized protein</fullName>
    </submittedName>
</protein>
<dbReference type="AlphaFoldDB" id="A0A8T9MUN2"/>
<organism evidence="2 3">
    <name type="scientific">Conchiformibius kuhniae</name>
    <dbReference type="NCBI Taxonomy" id="211502"/>
    <lineage>
        <taxon>Bacteria</taxon>
        <taxon>Pseudomonadati</taxon>
        <taxon>Pseudomonadota</taxon>
        <taxon>Betaproteobacteria</taxon>
        <taxon>Neisseriales</taxon>
        <taxon>Neisseriaceae</taxon>
        <taxon>Conchiformibius</taxon>
    </lineage>
</organism>
<feature type="transmembrane region" description="Helical" evidence="1">
    <location>
        <begin position="129"/>
        <end position="146"/>
    </location>
</feature>
<keyword evidence="3" id="KW-1185">Reference proteome</keyword>
<dbReference type="EMBL" id="CP091521">
    <property type="protein sequence ID" value="UOP05357.1"/>
    <property type="molecule type" value="Genomic_DNA"/>
</dbReference>
<reference evidence="2" key="2">
    <citation type="submission" date="2024-09" db="EMBL/GenBank/DDBJ databases">
        <authorList>
            <person name="Veyrier F.J."/>
        </authorList>
    </citation>
    <scope>NUCLEOTIDE SEQUENCE</scope>
    <source>
        <strain evidence="2">17694</strain>
    </source>
</reference>
<name>A0A8T9MUN2_9NEIS</name>
<evidence type="ECO:0000313" key="2">
    <source>
        <dbReference type="EMBL" id="UOP05357.1"/>
    </source>
</evidence>
<feature type="transmembrane region" description="Helical" evidence="1">
    <location>
        <begin position="70"/>
        <end position="90"/>
    </location>
</feature>
<gene>
    <name evidence="2" type="ORF">LVJ77_03945</name>
</gene>
<feature type="transmembrane region" description="Helical" evidence="1">
    <location>
        <begin position="97"/>
        <end position="117"/>
    </location>
</feature>
<keyword evidence="1" id="KW-0472">Membrane</keyword>
<dbReference type="KEGG" id="ckh:LVJ77_03945"/>
<dbReference type="Proteomes" id="UP000831534">
    <property type="component" value="Chromosome"/>
</dbReference>
<reference evidence="2" key="1">
    <citation type="journal article" date="2022" name="Res Sq">
        <title>Evolution of multicellular longitudinally dividing oral cavity symbionts (Neisseriaceae).</title>
        <authorList>
            <person name="Nyongesa S."/>
            <person name="Weber P."/>
            <person name="Bernet E."/>
            <person name="Pullido F."/>
            <person name="Nieckarz M."/>
            <person name="Delaby M."/>
            <person name="Nieves C."/>
            <person name="Viehboeck T."/>
            <person name="Krause N."/>
            <person name="Rivera-Millot A."/>
            <person name="Nakamura A."/>
            <person name="Vischer N."/>
            <person name="VanNieuwenhze M."/>
            <person name="Brun Y."/>
            <person name="Cava F."/>
            <person name="Bulgheresi S."/>
            <person name="Veyrier F."/>
        </authorList>
    </citation>
    <scope>NUCLEOTIDE SEQUENCE</scope>
    <source>
        <strain evidence="2">17694</strain>
    </source>
</reference>
<evidence type="ECO:0000256" key="1">
    <source>
        <dbReference type="SAM" id="Phobius"/>
    </source>
</evidence>